<comment type="caution">
    <text evidence="1">The sequence shown here is derived from an EMBL/GenBank/DDBJ whole genome shotgun (WGS) entry which is preliminary data.</text>
</comment>
<gene>
    <name evidence="1" type="primary">RvY_06160-1</name>
    <name evidence="1" type="synonym">RvY_06160.1</name>
    <name evidence="1" type="ORF">RvY_06160</name>
</gene>
<dbReference type="AlphaFoldDB" id="A0A1D1V793"/>
<proteinExistence type="predicted"/>
<reference evidence="1 2" key="1">
    <citation type="journal article" date="2016" name="Nat. Commun.">
        <title>Extremotolerant tardigrade genome and improved radiotolerance of human cultured cells by tardigrade-unique protein.</title>
        <authorList>
            <person name="Hashimoto T."/>
            <person name="Horikawa D.D."/>
            <person name="Saito Y."/>
            <person name="Kuwahara H."/>
            <person name="Kozuka-Hata H."/>
            <person name="Shin-I T."/>
            <person name="Minakuchi Y."/>
            <person name="Ohishi K."/>
            <person name="Motoyama A."/>
            <person name="Aizu T."/>
            <person name="Enomoto A."/>
            <person name="Kondo K."/>
            <person name="Tanaka S."/>
            <person name="Hara Y."/>
            <person name="Koshikawa S."/>
            <person name="Sagara H."/>
            <person name="Miura T."/>
            <person name="Yokobori S."/>
            <person name="Miyagawa K."/>
            <person name="Suzuki Y."/>
            <person name="Kubo T."/>
            <person name="Oyama M."/>
            <person name="Kohara Y."/>
            <person name="Fujiyama A."/>
            <person name="Arakawa K."/>
            <person name="Katayama T."/>
            <person name="Toyoda A."/>
            <person name="Kunieda T."/>
        </authorList>
    </citation>
    <scope>NUCLEOTIDE SEQUENCE [LARGE SCALE GENOMIC DNA]</scope>
    <source>
        <strain evidence="1 2">YOKOZUNA-1</strain>
    </source>
</reference>
<dbReference type="Proteomes" id="UP000186922">
    <property type="component" value="Unassembled WGS sequence"/>
</dbReference>
<organism evidence="1 2">
    <name type="scientific">Ramazzottius varieornatus</name>
    <name type="common">Water bear</name>
    <name type="synonym">Tardigrade</name>
    <dbReference type="NCBI Taxonomy" id="947166"/>
    <lineage>
        <taxon>Eukaryota</taxon>
        <taxon>Metazoa</taxon>
        <taxon>Ecdysozoa</taxon>
        <taxon>Tardigrada</taxon>
        <taxon>Eutardigrada</taxon>
        <taxon>Parachela</taxon>
        <taxon>Hypsibioidea</taxon>
        <taxon>Ramazzottiidae</taxon>
        <taxon>Ramazzottius</taxon>
    </lineage>
</organism>
<dbReference type="EMBL" id="BDGG01000002">
    <property type="protein sequence ID" value="GAU94378.1"/>
    <property type="molecule type" value="Genomic_DNA"/>
</dbReference>
<keyword evidence="2" id="KW-1185">Reference proteome</keyword>
<name>A0A1D1V793_RAMVA</name>
<protein>
    <submittedName>
        <fullName evidence="1">Uncharacterized protein</fullName>
    </submittedName>
</protein>
<evidence type="ECO:0000313" key="1">
    <source>
        <dbReference type="EMBL" id="GAU94378.1"/>
    </source>
</evidence>
<accession>A0A1D1V793</accession>
<evidence type="ECO:0000313" key="2">
    <source>
        <dbReference type="Proteomes" id="UP000186922"/>
    </source>
</evidence>
<sequence>MAKYKVYIFSGSNKERLGTKSVDNSTFPKVTFLSSSKLMLLGAPVLEEAVPGVLEEEAAEVMSRRLERTGALTSQRLFTLRIPLNTVHPV</sequence>